<evidence type="ECO:0000256" key="7">
    <source>
        <dbReference type="SAM" id="MobiDB-lite"/>
    </source>
</evidence>
<evidence type="ECO:0000256" key="6">
    <source>
        <dbReference type="ARBA" id="ARBA00023242"/>
    </source>
</evidence>
<sequence length="624" mass="69314">MARMRGVGPGEDVVASTALVEGFQHLSALESGVAGPLSTGTEPDLLEPFMGTQQDGSAKYGPTSIFTHVMRPDDSRGVVATSTSSACATTMNSFSIIPSCIALFFRYQYSTHMFIQRETFITDFNHWWAQGNTDLVWGSCTPSLVNAISAIGASSSEDEHVRAKAKHFYTRSLDRVMAEVLSSPTRCGVQTLLCLGTYAMGHNDISQAWLLSGMALRILQDLGLQHDPDRYAVDLSSDRLAKRESHRRLYWGCYANDKLFSLFLGRPLSMYDEDANVQISASAPQIPIFNNFLKAHNLEALLEPLPAVPRFSLVFNELIRLSSILHTIMKRFFAPSRPDFRAIEGGLAKAVSEFNTLLLAFHNNLPSEVRFRPLVPVSLVHDELSPRVASLHAIYHASRLSLNKPFLFLAARNKQRLANLDWAEQVLEICVDSTQTLVSLISRFKTQHRGLRMAPMIFVHAVLIAIAIAVESGGQMTAAAAHASQNSIDGHNGQWAELDSYKLPLYGFLGDMAPSWGLAAEARRKLEEFIWGDRGERCTEEARAQQNVELREGDGEVDADLPRQSLRIPETSQKQDAGQHDSNNGNGNSGNHLDDWANLIRQFELDHDLDAFEDVFRFSESFQD</sequence>
<evidence type="ECO:0000256" key="5">
    <source>
        <dbReference type="ARBA" id="ARBA00023163"/>
    </source>
</evidence>
<organism evidence="9 10">
    <name type="scientific">Cyphellophora europaea (strain CBS 101466)</name>
    <name type="common">Phialophora europaea</name>
    <dbReference type="NCBI Taxonomy" id="1220924"/>
    <lineage>
        <taxon>Eukaryota</taxon>
        <taxon>Fungi</taxon>
        <taxon>Dikarya</taxon>
        <taxon>Ascomycota</taxon>
        <taxon>Pezizomycotina</taxon>
        <taxon>Eurotiomycetes</taxon>
        <taxon>Chaetothyriomycetidae</taxon>
        <taxon>Chaetothyriales</taxon>
        <taxon>Cyphellophoraceae</taxon>
        <taxon>Cyphellophora</taxon>
    </lineage>
</organism>
<dbReference type="InParanoid" id="W2RRQ4"/>
<name>W2RRQ4_CYPE1</name>
<dbReference type="PANTHER" id="PTHR31313:SF81">
    <property type="entry name" value="TY1 ENHANCER ACTIVATOR"/>
    <property type="match status" value="1"/>
</dbReference>
<evidence type="ECO:0000256" key="3">
    <source>
        <dbReference type="ARBA" id="ARBA00023015"/>
    </source>
</evidence>
<dbReference type="RefSeq" id="XP_008717932.1">
    <property type="nucleotide sequence ID" value="XM_008719710.1"/>
</dbReference>
<feature type="region of interest" description="Disordered" evidence="7">
    <location>
        <begin position="570"/>
        <end position="591"/>
    </location>
</feature>
<dbReference type="EMBL" id="KB822721">
    <property type="protein sequence ID" value="ETN39147.1"/>
    <property type="molecule type" value="Genomic_DNA"/>
</dbReference>
<dbReference type="InterPro" id="IPR051615">
    <property type="entry name" value="Transcr_Regulatory_Elem"/>
</dbReference>
<reference evidence="9 10" key="1">
    <citation type="submission" date="2013-03" db="EMBL/GenBank/DDBJ databases">
        <title>The Genome Sequence of Phialophora europaea CBS 101466.</title>
        <authorList>
            <consortium name="The Broad Institute Genomics Platform"/>
            <person name="Cuomo C."/>
            <person name="de Hoog S."/>
            <person name="Gorbushina A."/>
            <person name="Walker B."/>
            <person name="Young S.K."/>
            <person name="Zeng Q."/>
            <person name="Gargeya S."/>
            <person name="Fitzgerald M."/>
            <person name="Haas B."/>
            <person name="Abouelleil A."/>
            <person name="Allen A.W."/>
            <person name="Alvarado L."/>
            <person name="Arachchi H.M."/>
            <person name="Berlin A.M."/>
            <person name="Chapman S.B."/>
            <person name="Gainer-Dewar J."/>
            <person name="Goldberg J."/>
            <person name="Griggs A."/>
            <person name="Gujja S."/>
            <person name="Hansen M."/>
            <person name="Howarth C."/>
            <person name="Imamovic A."/>
            <person name="Ireland A."/>
            <person name="Larimer J."/>
            <person name="McCowan C."/>
            <person name="Murphy C."/>
            <person name="Pearson M."/>
            <person name="Poon T.W."/>
            <person name="Priest M."/>
            <person name="Roberts A."/>
            <person name="Saif S."/>
            <person name="Shea T."/>
            <person name="Sisk P."/>
            <person name="Sykes S."/>
            <person name="Wortman J."/>
            <person name="Nusbaum C."/>
            <person name="Birren B."/>
        </authorList>
    </citation>
    <scope>NUCLEOTIDE SEQUENCE [LARGE SCALE GENOMIC DNA]</scope>
    <source>
        <strain evidence="9 10">CBS 101466</strain>
    </source>
</reference>
<keyword evidence="6" id="KW-0539">Nucleus</keyword>
<keyword evidence="2" id="KW-0862">Zinc</keyword>
<dbReference type="AlphaFoldDB" id="W2RRQ4"/>
<dbReference type="HOGENOM" id="CLU_438055_0_0_1"/>
<dbReference type="Proteomes" id="UP000030752">
    <property type="component" value="Unassembled WGS sequence"/>
</dbReference>
<dbReference type="GO" id="GO:0006351">
    <property type="term" value="P:DNA-templated transcription"/>
    <property type="evidence" value="ECO:0007669"/>
    <property type="project" value="InterPro"/>
</dbReference>
<keyword evidence="3" id="KW-0805">Transcription regulation</keyword>
<dbReference type="STRING" id="1220924.W2RRQ4"/>
<keyword evidence="4" id="KW-0238">DNA-binding</keyword>
<keyword evidence="10" id="KW-1185">Reference proteome</keyword>
<dbReference type="InterPro" id="IPR007219">
    <property type="entry name" value="XnlR_reg_dom"/>
</dbReference>
<evidence type="ECO:0000259" key="8">
    <source>
        <dbReference type="SMART" id="SM00906"/>
    </source>
</evidence>
<evidence type="ECO:0000313" key="9">
    <source>
        <dbReference type="EMBL" id="ETN39147.1"/>
    </source>
</evidence>
<feature type="domain" description="Xylanolytic transcriptional activator regulatory" evidence="8">
    <location>
        <begin position="208"/>
        <end position="286"/>
    </location>
</feature>
<dbReference type="PANTHER" id="PTHR31313">
    <property type="entry name" value="TY1 ENHANCER ACTIVATOR"/>
    <property type="match status" value="1"/>
</dbReference>
<keyword evidence="1" id="KW-0479">Metal-binding</keyword>
<feature type="compositionally biased region" description="Low complexity" evidence="7">
    <location>
        <begin position="582"/>
        <end position="591"/>
    </location>
</feature>
<dbReference type="GeneID" id="19972709"/>
<proteinExistence type="predicted"/>
<evidence type="ECO:0000256" key="4">
    <source>
        <dbReference type="ARBA" id="ARBA00023125"/>
    </source>
</evidence>
<gene>
    <name evidence="9" type="ORF">HMPREF1541_05370</name>
</gene>
<dbReference type="eggNOG" id="ENOG502QTSE">
    <property type="taxonomic scope" value="Eukaryota"/>
</dbReference>
<evidence type="ECO:0000313" key="10">
    <source>
        <dbReference type="Proteomes" id="UP000030752"/>
    </source>
</evidence>
<dbReference type="SMART" id="SM00906">
    <property type="entry name" value="Fungal_trans"/>
    <property type="match status" value="1"/>
</dbReference>
<dbReference type="Pfam" id="PF04082">
    <property type="entry name" value="Fungal_trans"/>
    <property type="match status" value="1"/>
</dbReference>
<dbReference type="VEuPathDB" id="FungiDB:HMPREF1541_05370"/>
<accession>W2RRQ4</accession>
<evidence type="ECO:0000256" key="2">
    <source>
        <dbReference type="ARBA" id="ARBA00022833"/>
    </source>
</evidence>
<dbReference type="GO" id="GO:0008270">
    <property type="term" value="F:zinc ion binding"/>
    <property type="evidence" value="ECO:0007669"/>
    <property type="project" value="InterPro"/>
</dbReference>
<protein>
    <recommendedName>
        <fullName evidence="8">Xylanolytic transcriptional activator regulatory domain-containing protein</fullName>
    </recommendedName>
</protein>
<dbReference type="CDD" id="cd12148">
    <property type="entry name" value="fungal_TF_MHR"/>
    <property type="match status" value="1"/>
</dbReference>
<evidence type="ECO:0000256" key="1">
    <source>
        <dbReference type="ARBA" id="ARBA00022723"/>
    </source>
</evidence>
<keyword evidence="5" id="KW-0804">Transcription</keyword>
<dbReference type="OrthoDB" id="2154091at2759"/>
<dbReference type="GO" id="GO:0003677">
    <property type="term" value="F:DNA binding"/>
    <property type="evidence" value="ECO:0007669"/>
    <property type="project" value="UniProtKB-KW"/>
</dbReference>